<dbReference type="CDD" id="cd12148">
    <property type="entry name" value="fungal_TF_MHR"/>
    <property type="match status" value="1"/>
</dbReference>
<sequence>MNQERAARVKKRQQYVRIACNQCKKRKVKCSGEACCQQCASHRVRCVYGSVTTPSPALRLQGFSGYEVLEEKLLQLQSYLGQALQRMRGPSQDDQTHDMELDHLLLQTARKIETCRVALSSKETRQQLSDDGTNIQPLTWCSLTTSSSLTPDELLIPNQVTSGYMPPLPFSKIEAFKLIEYFRFEAKCFYPFIPFDSLASLAGTVIDSPGTPNSATSSESEDWGDMADSRNLDMLKMLLACALASKLKNETEATCRLESTVSENLTTKFNGPTFDTKDIAIATLLSIYHLQCDETMLAWRKISVAAKMCQELGLHKSTHGQPGWVTRMFWCIYVLDKRFSFMLNLPFTLQDSDIEHAVPEHDASLQYVSSLIQYVRIAARFVPTMPKLGSSYSVMEPSTRTFLDIEADQWALSTSTASLTPDAKDPITSHARADSAQYHNTFITVCKNQLKLSLSKHTLFSLSSIAQNQSLSQKAVSTASETIHSCNELQKSTTMYHLQAVHFNFFVLSAVAALYLAVRHAPLLFSDTPREIFTGLEILRPYCTSNHLCERVKALEKAMGRLGYDGMGIGPQLALKEAPMMHKALFTTGGGWADEVEGNEASMAFAPILGSPSSFRLISQEQEEPCNDGMWIDSTTLLHSWENQEWISS</sequence>
<dbReference type="InterPro" id="IPR036864">
    <property type="entry name" value="Zn2-C6_fun-type_DNA-bd_sf"/>
</dbReference>
<keyword evidence="2" id="KW-0539">Nucleus</keyword>
<dbReference type="AlphaFoldDB" id="A0A2J6RD34"/>
<dbReference type="Proteomes" id="UP000235786">
    <property type="component" value="Unassembled WGS sequence"/>
</dbReference>
<evidence type="ECO:0000256" key="2">
    <source>
        <dbReference type="ARBA" id="ARBA00023242"/>
    </source>
</evidence>
<dbReference type="SUPFAM" id="SSF57701">
    <property type="entry name" value="Zn2/Cys6 DNA-binding domain"/>
    <property type="match status" value="1"/>
</dbReference>
<dbReference type="InterPro" id="IPR001138">
    <property type="entry name" value="Zn2Cys6_DnaBD"/>
</dbReference>
<name>A0A2J6RD34_HYAVF</name>
<dbReference type="GO" id="GO:0003677">
    <property type="term" value="F:DNA binding"/>
    <property type="evidence" value="ECO:0007669"/>
    <property type="project" value="InterPro"/>
</dbReference>
<dbReference type="PANTHER" id="PTHR46910:SF13">
    <property type="entry name" value="SPECIFIC TRANSCRIPTION FACTOR, PUTATIVE (AFU_ORTHOLOGUE AFUA_4G06190)-RELATED"/>
    <property type="match status" value="1"/>
</dbReference>
<dbReference type="InterPro" id="IPR050987">
    <property type="entry name" value="AtrR-like"/>
</dbReference>
<proteinExistence type="predicted"/>
<dbReference type="PROSITE" id="PS50048">
    <property type="entry name" value="ZN2_CY6_FUNGAL_2"/>
    <property type="match status" value="1"/>
</dbReference>
<dbReference type="OrthoDB" id="39175at2759"/>
<dbReference type="PROSITE" id="PS00463">
    <property type="entry name" value="ZN2_CY6_FUNGAL_1"/>
    <property type="match status" value="1"/>
</dbReference>
<dbReference type="PANTHER" id="PTHR46910">
    <property type="entry name" value="TRANSCRIPTION FACTOR PDR1"/>
    <property type="match status" value="1"/>
</dbReference>
<dbReference type="EMBL" id="KZ613951">
    <property type="protein sequence ID" value="PMD36426.1"/>
    <property type="molecule type" value="Genomic_DNA"/>
</dbReference>
<evidence type="ECO:0000313" key="4">
    <source>
        <dbReference type="EMBL" id="PMD36426.1"/>
    </source>
</evidence>
<accession>A0A2J6RD34</accession>
<dbReference type="SMART" id="SM00066">
    <property type="entry name" value="GAL4"/>
    <property type="match status" value="1"/>
</dbReference>
<evidence type="ECO:0000256" key="1">
    <source>
        <dbReference type="ARBA" id="ARBA00022723"/>
    </source>
</evidence>
<gene>
    <name evidence="4" type="ORF">L207DRAFT_637522</name>
</gene>
<dbReference type="Gene3D" id="4.10.240.10">
    <property type="entry name" value="Zn(2)-C6 fungal-type DNA-binding domain"/>
    <property type="match status" value="1"/>
</dbReference>
<organism evidence="4 5">
    <name type="scientific">Hyaloscypha variabilis (strain UAMH 11265 / GT02V1 / F)</name>
    <name type="common">Meliniomyces variabilis</name>
    <dbReference type="NCBI Taxonomy" id="1149755"/>
    <lineage>
        <taxon>Eukaryota</taxon>
        <taxon>Fungi</taxon>
        <taxon>Dikarya</taxon>
        <taxon>Ascomycota</taxon>
        <taxon>Pezizomycotina</taxon>
        <taxon>Leotiomycetes</taxon>
        <taxon>Helotiales</taxon>
        <taxon>Hyaloscyphaceae</taxon>
        <taxon>Hyaloscypha</taxon>
        <taxon>Hyaloscypha variabilis</taxon>
    </lineage>
</organism>
<dbReference type="GO" id="GO:0000981">
    <property type="term" value="F:DNA-binding transcription factor activity, RNA polymerase II-specific"/>
    <property type="evidence" value="ECO:0007669"/>
    <property type="project" value="InterPro"/>
</dbReference>
<keyword evidence="1" id="KW-0479">Metal-binding</keyword>
<dbReference type="Pfam" id="PF00172">
    <property type="entry name" value="Zn_clus"/>
    <property type="match status" value="1"/>
</dbReference>
<keyword evidence="5" id="KW-1185">Reference proteome</keyword>
<evidence type="ECO:0000259" key="3">
    <source>
        <dbReference type="PROSITE" id="PS50048"/>
    </source>
</evidence>
<dbReference type="CDD" id="cd00067">
    <property type="entry name" value="GAL4"/>
    <property type="match status" value="1"/>
</dbReference>
<reference evidence="4 5" key="1">
    <citation type="submission" date="2016-04" db="EMBL/GenBank/DDBJ databases">
        <title>A degradative enzymes factory behind the ericoid mycorrhizal symbiosis.</title>
        <authorList>
            <consortium name="DOE Joint Genome Institute"/>
            <person name="Martino E."/>
            <person name="Morin E."/>
            <person name="Grelet G."/>
            <person name="Kuo A."/>
            <person name="Kohler A."/>
            <person name="Daghino S."/>
            <person name="Barry K."/>
            <person name="Choi C."/>
            <person name="Cichocki N."/>
            <person name="Clum A."/>
            <person name="Copeland A."/>
            <person name="Hainaut M."/>
            <person name="Haridas S."/>
            <person name="Labutti K."/>
            <person name="Lindquist E."/>
            <person name="Lipzen A."/>
            <person name="Khouja H.-R."/>
            <person name="Murat C."/>
            <person name="Ohm R."/>
            <person name="Olson A."/>
            <person name="Spatafora J."/>
            <person name="Veneault-Fourrey C."/>
            <person name="Henrissat B."/>
            <person name="Grigoriev I."/>
            <person name="Martin F."/>
            <person name="Perotto S."/>
        </authorList>
    </citation>
    <scope>NUCLEOTIDE SEQUENCE [LARGE SCALE GENOMIC DNA]</scope>
    <source>
        <strain evidence="4 5">F</strain>
    </source>
</reference>
<dbReference type="GO" id="GO:0008270">
    <property type="term" value="F:zinc ion binding"/>
    <property type="evidence" value="ECO:0007669"/>
    <property type="project" value="InterPro"/>
</dbReference>
<feature type="domain" description="Zn(2)-C6 fungal-type" evidence="3">
    <location>
        <begin position="19"/>
        <end position="48"/>
    </location>
</feature>
<dbReference type="SMART" id="SM00906">
    <property type="entry name" value="Fungal_trans"/>
    <property type="match status" value="1"/>
</dbReference>
<protein>
    <recommendedName>
        <fullName evidence="3">Zn(2)-C6 fungal-type domain-containing protein</fullName>
    </recommendedName>
</protein>
<dbReference type="Pfam" id="PF04082">
    <property type="entry name" value="Fungal_trans"/>
    <property type="match status" value="1"/>
</dbReference>
<evidence type="ECO:0000313" key="5">
    <source>
        <dbReference type="Proteomes" id="UP000235786"/>
    </source>
</evidence>
<dbReference type="GO" id="GO:0006351">
    <property type="term" value="P:DNA-templated transcription"/>
    <property type="evidence" value="ECO:0007669"/>
    <property type="project" value="InterPro"/>
</dbReference>
<dbReference type="InterPro" id="IPR007219">
    <property type="entry name" value="XnlR_reg_dom"/>
</dbReference>